<evidence type="ECO:0000256" key="6">
    <source>
        <dbReference type="ARBA" id="ARBA00043993"/>
    </source>
</evidence>
<keyword evidence="3 7" id="KW-0812">Transmembrane</keyword>
<evidence type="ECO:0000256" key="2">
    <source>
        <dbReference type="ARBA" id="ARBA00022475"/>
    </source>
</evidence>
<evidence type="ECO:0000259" key="8">
    <source>
        <dbReference type="Pfam" id="PF13515"/>
    </source>
</evidence>
<feature type="domain" description="Integral membrane bound transporter" evidence="8">
    <location>
        <begin position="418"/>
        <end position="540"/>
    </location>
</feature>
<dbReference type="RefSeq" id="WP_182942269.1">
    <property type="nucleotide sequence ID" value="NZ_JABEQH010000006.1"/>
</dbReference>
<dbReference type="PANTHER" id="PTHR30509:SF9">
    <property type="entry name" value="MULTIDRUG RESISTANCE PROTEIN MDTO"/>
    <property type="match status" value="1"/>
</dbReference>
<evidence type="ECO:0000256" key="3">
    <source>
        <dbReference type="ARBA" id="ARBA00022692"/>
    </source>
</evidence>
<dbReference type="PANTHER" id="PTHR30509">
    <property type="entry name" value="P-HYDROXYBENZOIC ACID EFFLUX PUMP SUBUNIT-RELATED"/>
    <property type="match status" value="1"/>
</dbReference>
<keyword evidence="4 7" id="KW-1133">Transmembrane helix</keyword>
<evidence type="ECO:0000313" key="10">
    <source>
        <dbReference type="Proteomes" id="UP000561066"/>
    </source>
</evidence>
<feature type="transmembrane region" description="Helical" evidence="7">
    <location>
        <begin position="172"/>
        <end position="192"/>
    </location>
</feature>
<feature type="transmembrane region" description="Helical" evidence="7">
    <location>
        <begin position="144"/>
        <end position="166"/>
    </location>
</feature>
<organism evidence="9 10">
    <name type="scientific">Gluconacetobacter johannae</name>
    <dbReference type="NCBI Taxonomy" id="112140"/>
    <lineage>
        <taxon>Bacteria</taxon>
        <taxon>Pseudomonadati</taxon>
        <taxon>Pseudomonadota</taxon>
        <taxon>Alphaproteobacteria</taxon>
        <taxon>Acetobacterales</taxon>
        <taxon>Acetobacteraceae</taxon>
        <taxon>Gluconacetobacter</taxon>
    </lineage>
</organism>
<keyword evidence="5 7" id="KW-0472">Membrane</keyword>
<proteinExistence type="inferred from homology"/>
<evidence type="ECO:0000256" key="4">
    <source>
        <dbReference type="ARBA" id="ARBA00022989"/>
    </source>
</evidence>
<feature type="transmembrane region" description="Helical" evidence="7">
    <location>
        <begin position="524"/>
        <end position="546"/>
    </location>
</feature>
<dbReference type="GO" id="GO:0005886">
    <property type="term" value="C:plasma membrane"/>
    <property type="evidence" value="ECO:0007669"/>
    <property type="project" value="UniProtKB-SubCell"/>
</dbReference>
<feature type="transmembrane region" description="Helical" evidence="7">
    <location>
        <begin position="408"/>
        <end position="431"/>
    </location>
</feature>
<dbReference type="AlphaFoldDB" id="A0A7W4P638"/>
<sequence>MPARGAMRDRGRARLRRLFGAPARASRVARLGHWLGMRAILIAPEQVGLREGLRAAVAVGVMMGLATGLGQPLMAWSAFAAFWTCLVDPGGPRRPRLRAMVMFGGIGTLLAGVMSCVAGMGLAVAFPVLAAVTFLCGLGRGHGAAATQVGVLAAIVGVVAVCYPMSPSGALALAGLFALGAGWALAICTLAWPVDPYAPARRATAALLREEAGMAYDLLDRADTGPDLAGRSRIGAYRRAIRARIERTRGMVGTIGAEEGGSPVRRALSAGIEAGDRVFVALIAMEHDLAASHGRARPADRRVLRRMVVAIARTRQQVLRVDPDHARMRRLAASLRRQARTTQGVAAQALGVCGDALRDLAEAWAQAAGGTAAPHAEAGRAGTGLPDAPGARGALWRRMILPHAARHAARLSVAVVVAYGLTILLGLPYAYWATMAVVVVMQPQAATTGPRMVERMLGSVAGGIVAAVLGVSLPMPATVLLIFPLAAATIALRSVNYTLFVLFLTPLFVLVTDLGSPGHGWGVALARAVDNVLGSVVGLLGCLVLWPERTAVHFSARLAEAVAANMRYLALVADPAVSDIARIEAARRDAGVASTAAEIARQRLRLEGLRRSARLDRAADLLLALRQVAGGASVAWLERMSGQAPQDGAPDGPPDGRRAAAYAVIGAALAARLRGEGTAPPPVDSGELSPDIAHLLRAADAYAAHG</sequence>
<comment type="caution">
    <text evidence="9">The sequence shown here is derived from an EMBL/GenBank/DDBJ whole genome shotgun (WGS) entry which is preliminary data.</text>
</comment>
<evidence type="ECO:0000256" key="5">
    <source>
        <dbReference type="ARBA" id="ARBA00023136"/>
    </source>
</evidence>
<dbReference type="EMBL" id="JABEQH010000006">
    <property type="protein sequence ID" value="MBB2175470.1"/>
    <property type="molecule type" value="Genomic_DNA"/>
</dbReference>
<feature type="transmembrane region" description="Helical" evidence="7">
    <location>
        <begin position="99"/>
        <end position="132"/>
    </location>
</feature>
<feature type="transmembrane region" description="Helical" evidence="7">
    <location>
        <begin position="495"/>
        <end position="512"/>
    </location>
</feature>
<protein>
    <submittedName>
        <fullName evidence="9">FUSC family protein</fullName>
    </submittedName>
</protein>
<evidence type="ECO:0000256" key="7">
    <source>
        <dbReference type="SAM" id="Phobius"/>
    </source>
</evidence>
<feature type="transmembrane region" description="Helical" evidence="7">
    <location>
        <begin position="55"/>
        <end position="79"/>
    </location>
</feature>
<comment type="similarity">
    <text evidence="6">Belongs to the YccS/YhfK family.</text>
</comment>
<reference evidence="9 10" key="1">
    <citation type="submission" date="2020-04" db="EMBL/GenBank/DDBJ databases">
        <title>Description of novel Gluconacetobacter.</title>
        <authorList>
            <person name="Sombolestani A."/>
        </authorList>
    </citation>
    <scope>NUCLEOTIDE SEQUENCE [LARGE SCALE GENOMIC DNA]</scope>
    <source>
        <strain evidence="9 10">LMG 21312</strain>
    </source>
</reference>
<name>A0A7W4P638_9PROT</name>
<dbReference type="InterPro" id="IPR049453">
    <property type="entry name" value="Memb_transporter_dom"/>
</dbReference>
<gene>
    <name evidence="9" type="ORF">HLH21_05940</name>
</gene>
<feature type="transmembrane region" description="Helical" evidence="7">
    <location>
        <begin position="460"/>
        <end position="483"/>
    </location>
</feature>
<keyword evidence="2" id="KW-1003">Cell membrane</keyword>
<keyword evidence="10" id="KW-1185">Reference proteome</keyword>
<dbReference type="Pfam" id="PF13515">
    <property type="entry name" value="FUSC_2"/>
    <property type="match status" value="1"/>
</dbReference>
<evidence type="ECO:0000256" key="1">
    <source>
        <dbReference type="ARBA" id="ARBA00004651"/>
    </source>
</evidence>
<evidence type="ECO:0000313" key="9">
    <source>
        <dbReference type="EMBL" id="MBB2175470.1"/>
    </source>
</evidence>
<accession>A0A7W4P638</accession>
<comment type="subcellular location">
    <subcellularLocation>
        <location evidence="1">Cell membrane</location>
        <topology evidence="1">Multi-pass membrane protein</topology>
    </subcellularLocation>
</comment>
<dbReference type="Proteomes" id="UP000561066">
    <property type="component" value="Unassembled WGS sequence"/>
</dbReference>